<accession>A0ACC0UE09</accession>
<evidence type="ECO:0000313" key="1">
    <source>
        <dbReference type="EMBL" id="KAI9509737.1"/>
    </source>
</evidence>
<dbReference type="Proteomes" id="UP001207468">
    <property type="component" value="Unassembled WGS sequence"/>
</dbReference>
<protein>
    <submittedName>
        <fullName evidence="1">Uncharacterized protein</fullName>
    </submittedName>
</protein>
<gene>
    <name evidence="1" type="ORF">F5148DRAFT_977911</name>
</gene>
<proteinExistence type="predicted"/>
<organism evidence="1 2">
    <name type="scientific">Russula earlei</name>
    <dbReference type="NCBI Taxonomy" id="71964"/>
    <lineage>
        <taxon>Eukaryota</taxon>
        <taxon>Fungi</taxon>
        <taxon>Dikarya</taxon>
        <taxon>Basidiomycota</taxon>
        <taxon>Agaricomycotina</taxon>
        <taxon>Agaricomycetes</taxon>
        <taxon>Russulales</taxon>
        <taxon>Russulaceae</taxon>
        <taxon>Russula</taxon>
    </lineage>
</organism>
<comment type="caution">
    <text evidence="1">The sequence shown here is derived from an EMBL/GenBank/DDBJ whole genome shotgun (WGS) entry which is preliminary data.</text>
</comment>
<evidence type="ECO:0000313" key="2">
    <source>
        <dbReference type="Proteomes" id="UP001207468"/>
    </source>
</evidence>
<sequence length="204" mass="21436">SGLSVSSQCQSSLADVASSPDAQCLNAAALIPVFVGNSNVSIVPPINTWLTGFCPKAACSNQTLAALVTNITNGCQTDFSALGLINSTQNLTSIVQQYYPTVRQILCLQDNATRQFCAVDTLYGVQNNTGTVSIDNISSQLFQVLWGGLPALGFSPGLTCNNCTKTAYNIILSNAPQAITSDENTTISNQCGPSFIGLSSYTYN</sequence>
<reference evidence="1" key="1">
    <citation type="submission" date="2021-03" db="EMBL/GenBank/DDBJ databases">
        <title>Evolutionary priming and transition to the ectomycorrhizal habit in an iconic lineage of mushroom-forming fungi: is preadaptation a requirement?</title>
        <authorList>
            <consortium name="DOE Joint Genome Institute"/>
            <person name="Looney B.P."/>
            <person name="Miyauchi S."/>
            <person name="Morin E."/>
            <person name="Drula E."/>
            <person name="Courty P.E."/>
            <person name="Chicoki N."/>
            <person name="Fauchery L."/>
            <person name="Kohler A."/>
            <person name="Kuo A."/>
            <person name="LaButti K."/>
            <person name="Pangilinan J."/>
            <person name="Lipzen A."/>
            <person name="Riley R."/>
            <person name="Andreopoulos W."/>
            <person name="He G."/>
            <person name="Johnson J."/>
            <person name="Barry K.W."/>
            <person name="Grigoriev I.V."/>
            <person name="Nagy L."/>
            <person name="Hibbett D."/>
            <person name="Henrissat B."/>
            <person name="Matheny P.B."/>
            <person name="Labbe J."/>
            <person name="Martin A.F."/>
        </authorList>
    </citation>
    <scope>NUCLEOTIDE SEQUENCE</scope>
    <source>
        <strain evidence="1">BPL698</strain>
    </source>
</reference>
<keyword evidence="2" id="KW-1185">Reference proteome</keyword>
<name>A0ACC0UE09_9AGAM</name>
<dbReference type="EMBL" id="JAGFNK010000057">
    <property type="protein sequence ID" value="KAI9509737.1"/>
    <property type="molecule type" value="Genomic_DNA"/>
</dbReference>
<feature type="non-terminal residue" evidence="1">
    <location>
        <position position="1"/>
    </location>
</feature>